<evidence type="ECO:0000256" key="1">
    <source>
        <dbReference type="SAM" id="SignalP"/>
    </source>
</evidence>
<feature type="signal peptide" evidence="1">
    <location>
        <begin position="1"/>
        <end position="22"/>
    </location>
</feature>
<comment type="caution">
    <text evidence="2">The sequence shown here is derived from an EMBL/GenBank/DDBJ whole genome shotgun (WGS) entry which is preliminary data.</text>
</comment>
<organism evidence="2 3">
    <name type="scientific">Oedothorax gibbosus</name>
    <dbReference type="NCBI Taxonomy" id="931172"/>
    <lineage>
        <taxon>Eukaryota</taxon>
        <taxon>Metazoa</taxon>
        <taxon>Ecdysozoa</taxon>
        <taxon>Arthropoda</taxon>
        <taxon>Chelicerata</taxon>
        <taxon>Arachnida</taxon>
        <taxon>Araneae</taxon>
        <taxon>Araneomorphae</taxon>
        <taxon>Entelegynae</taxon>
        <taxon>Araneoidea</taxon>
        <taxon>Linyphiidae</taxon>
        <taxon>Erigoninae</taxon>
        <taxon>Oedothorax</taxon>
    </lineage>
</organism>
<dbReference type="EMBL" id="JAFNEN010000528">
    <property type="protein sequence ID" value="KAG8181193.1"/>
    <property type="molecule type" value="Genomic_DNA"/>
</dbReference>
<evidence type="ECO:0000313" key="2">
    <source>
        <dbReference type="EMBL" id="KAG8181193.1"/>
    </source>
</evidence>
<dbReference type="Proteomes" id="UP000827092">
    <property type="component" value="Unassembled WGS sequence"/>
</dbReference>
<sequence length="118" mass="13232">MKTILFTLCLCALISISAIVEANTEVSEDGEPSVYDFQKYFFAPRTGRNLDFSFPNEAKHVEGGFGASHTNETEESEGRIFPGAPSFFARLAFQVLLWKLFRAAAQYFVDLLMAEMFA</sequence>
<feature type="chain" id="PRO_5043888131" evidence="1">
    <location>
        <begin position="23"/>
        <end position="118"/>
    </location>
</feature>
<gene>
    <name evidence="2" type="ORF">JTE90_013163</name>
</gene>
<reference evidence="2 3" key="1">
    <citation type="journal article" date="2022" name="Nat. Ecol. Evol.">
        <title>A masculinizing supergene underlies an exaggerated male reproductive morph in a spider.</title>
        <authorList>
            <person name="Hendrickx F."/>
            <person name="De Corte Z."/>
            <person name="Sonet G."/>
            <person name="Van Belleghem S.M."/>
            <person name="Kostlbacher S."/>
            <person name="Vangestel C."/>
        </authorList>
    </citation>
    <scope>NUCLEOTIDE SEQUENCE [LARGE SCALE GENOMIC DNA]</scope>
    <source>
        <strain evidence="2">W744_W776</strain>
    </source>
</reference>
<proteinExistence type="predicted"/>
<name>A0AAV6UBG4_9ARAC</name>
<dbReference type="AlphaFoldDB" id="A0AAV6UBG4"/>
<protein>
    <submittedName>
        <fullName evidence="2">Uncharacterized protein</fullName>
    </submittedName>
</protein>
<keyword evidence="3" id="KW-1185">Reference proteome</keyword>
<accession>A0AAV6UBG4</accession>
<keyword evidence="1" id="KW-0732">Signal</keyword>
<evidence type="ECO:0000313" key="3">
    <source>
        <dbReference type="Proteomes" id="UP000827092"/>
    </source>
</evidence>